<evidence type="ECO:0000313" key="5">
    <source>
        <dbReference type="Proteomes" id="UP001165679"/>
    </source>
</evidence>
<organism evidence="4 5">
    <name type="scientific">Limobrevibacterium gyesilva</name>
    <dbReference type="NCBI Taxonomy" id="2991712"/>
    <lineage>
        <taxon>Bacteria</taxon>
        <taxon>Pseudomonadati</taxon>
        <taxon>Pseudomonadota</taxon>
        <taxon>Alphaproteobacteria</taxon>
        <taxon>Acetobacterales</taxon>
        <taxon>Acetobacteraceae</taxon>
        <taxon>Limobrevibacterium</taxon>
    </lineage>
</organism>
<keyword evidence="5" id="KW-1185">Reference proteome</keyword>
<reference evidence="4" key="2">
    <citation type="submission" date="2022-10" db="EMBL/GenBank/DDBJ databases">
        <authorList>
            <person name="Trinh H.N."/>
        </authorList>
    </citation>
    <scope>NUCLEOTIDE SEQUENCE</scope>
    <source>
        <strain evidence="4">RN2-1</strain>
    </source>
</reference>
<dbReference type="EMBL" id="JAPDNT010000037">
    <property type="protein sequence ID" value="MCW3477437.1"/>
    <property type="molecule type" value="Genomic_DNA"/>
</dbReference>
<dbReference type="RefSeq" id="WP_264716386.1">
    <property type="nucleotide sequence ID" value="NZ_JAPDNT010000037.1"/>
</dbReference>
<evidence type="ECO:0000313" key="4">
    <source>
        <dbReference type="EMBL" id="MCW3477437.1"/>
    </source>
</evidence>
<evidence type="ECO:0000256" key="3">
    <source>
        <dbReference type="ARBA" id="ARBA00022989"/>
    </source>
</evidence>
<dbReference type="PANTHER" id="PTHR21461">
    <property type="entry name" value="GLYCOSYLTRANSFERASE FAMILY 92 PROTEIN"/>
    <property type="match status" value="1"/>
</dbReference>
<proteinExistence type="predicted"/>
<keyword evidence="2" id="KW-0812">Transmembrane</keyword>
<name>A0AA42CK11_9PROT</name>
<gene>
    <name evidence="4" type="ORF">OL599_22975</name>
</gene>
<dbReference type="Proteomes" id="UP001165679">
    <property type="component" value="Unassembled WGS sequence"/>
</dbReference>
<dbReference type="InterPro" id="IPR029044">
    <property type="entry name" value="Nucleotide-diphossugar_trans"/>
</dbReference>
<sequence>MQALLELERLDEAEAVLQAAAQRIERHPQLLYLWSRLATLRRDWPEALARWHLYCERFPRETRYSPGMAEGLLAKSRATPGGLAEAAACLAATIRGAPGWELVPRFADYLLHEDVPLPATAGNLPTDADYVEILVQLREMVDWKTCTLRPGATRRQMVSPVAAHLTGKHAWSAVALFTHLALSRIRPTRKAAVVVTMRDEGITILEWVAHYRALGFEGLFVYTNNNSDGSEELLRTLSAQGIVTLIENSVGGGVKPQRKAYDHSVFCLPELRDYEWALYCDSDEFLVISDAFAGRIGNVVDAVGARFPERRPSAICYTWRWYVSNFDVSRTTGLLLERFRHAMPHGLFKSMVRMPDLFSMREVHYPEAAEGGFFVDPAMNVIAESLGDDKKAMWKYANSAYVGGQLNHYWCKSFEEFLIKRRRGDGRQAPASHYDQIGSHEIGLFFKPHNNACATDENFAPPPPDLLARVHAELRMLRSLPGITAAETEVEARYAQRMQALGGTEAVREIWERGRQAAE</sequence>
<dbReference type="SUPFAM" id="SSF53448">
    <property type="entry name" value="Nucleotide-diphospho-sugar transferases"/>
    <property type="match status" value="1"/>
</dbReference>
<evidence type="ECO:0000256" key="1">
    <source>
        <dbReference type="ARBA" id="ARBA00004167"/>
    </source>
</evidence>
<comment type="subcellular location">
    <subcellularLocation>
        <location evidence="1">Membrane</location>
        <topology evidence="1">Single-pass membrane protein</topology>
    </subcellularLocation>
</comment>
<evidence type="ECO:0000256" key="2">
    <source>
        <dbReference type="ARBA" id="ARBA00022692"/>
    </source>
</evidence>
<reference evidence="4" key="1">
    <citation type="submission" date="2022-09" db="EMBL/GenBank/DDBJ databases">
        <title>Rhodovastum sp. nov. RN2-1 isolated from soil in Seongnam, South Korea.</title>
        <authorList>
            <person name="Le N.T."/>
        </authorList>
    </citation>
    <scope>NUCLEOTIDE SEQUENCE</scope>
    <source>
        <strain evidence="4">RN2-1</strain>
    </source>
</reference>
<dbReference type="GO" id="GO:0016757">
    <property type="term" value="F:glycosyltransferase activity"/>
    <property type="evidence" value="ECO:0007669"/>
    <property type="project" value="TreeGrafter"/>
</dbReference>
<keyword evidence="3" id="KW-1133">Transmembrane helix</keyword>
<dbReference type="Pfam" id="PF13704">
    <property type="entry name" value="Glyco_tranf_2_4"/>
    <property type="match status" value="1"/>
</dbReference>
<protein>
    <submittedName>
        <fullName evidence="4">Glycosyltransferase family 2 protein</fullName>
    </submittedName>
</protein>
<dbReference type="PANTHER" id="PTHR21461:SF69">
    <property type="entry name" value="GLYCOSYLTRANSFERASE FAMILY 92 PROTEIN"/>
    <property type="match status" value="1"/>
</dbReference>
<dbReference type="AlphaFoldDB" id="A0AA42CK11"/>
<accession>A0AA42CK11</accession>
<dbReference type="GO" id="GO:0005737">
    <property type="term" value="C:cytoplasm"/>
    <property type="evidence" value="ECO:0007669"/>
    <property type="project" value="TreeGrafter"/>
</dbReference>
<dbReference type="GO" id="GO:0016020">
    <property type="term" value="C:membrane"/>
    <property type="evidence" value="ECO:0007669"/>
    <property type="project" value="UniProtKB-SubCell"/>
</dbReference>
<keyword evidence="3" id="KW-0472">Membrane</keyword>
<comment type="caution">
    <text evidence="4">The sequence shown here is derived from an EMBL/GenBank/DDBJ whole genome shotgun (WGS) entry which is preliminary data.</text>
</comment>